<dbReference type="AlphaFoldDB" id="A0A6S7FU92"/>
<dbReference type="OrthoDB" id="6513042at2759"/>
<dbReference type="GO" id="GO:0003723">
    <property type="term" value="F:RNA binding"/>
    <property type="evidence" value="ECO:0007669"/>
    <property type="project" value="UniProtKB-KW"/>
</dbReference>
<dbReference type="GO" id="GO:0030422">
    <property type="term" value="P:siRNA processing"/>
    <property type="evidence" value="ECO:0007669"/>
    <property type="project" value="TreeGrafter"/>
</dbReference>
<comment type="similarity">
    <text evidence="1">Belongs to the RdRP family.</text>
</comment>
<evidence type="ECO:0000313" key="3">
    <source>
        <dbReference type="EMBL" id="CAB3983165.1"/>
    </source>
</evidence>
<dbReference type="PANTHER" id="PTHR23079">
    <property type="entry name" value="RNA-DEPENDENT RNA POLYMERASE"/>
    <property type="match status" value="1"/>
</dbReference>
<comment type="catalytic activity">
    <reaction evidence="1">
        <text>RNA(n) + a ribonucleoside 5'-triphosphate = RNA(n+1) + diphosphate</text>
        <dbReference type="Rhea" id="RHEA:21248"/>
        <dbReference type="Rhea" id="RHEA-COMP:14527"/>
        <dbReference type="Rhea" id="RHEA-COMP:17342"/>
        <dbReference type="ChEBI" id="CHEBI:33019"/>
        <dbReference type="ChEBI" id="CHEBI:61557"/>
        <dbReference type="ChEBI" id="CHEBI:140395"/>
        <dbReference type="EC" id="2.7.7.48"/>
    </reaction>
</comment>
<dbReference type="GO" id="GO:0003968">
    <property type="term" value="F:RNA-directed RNA polymerase activity"/>
    <property type="evidence" value="ECO:0007669"/>
    <property type="project" value="UniProtKB-KW"/>
</dbReference>
<dbReference type="EC" id="2.7.7.48" evidence="1"/>
<dbReference type="InterPro" id="IPR057596">
    <property type="entry name" value="RDRP_core"/>
</dbReference>
<keyword evidence="1 3" id="KW-0696">RNA-directed RNA polymerase</keyword>
<reference evidence="3" key="1">
    <citation type="submission" date="2020-04" db="EMBL/GenBank/DDBJ databases">
        <authorList>
            <person name="Alioto T."/>
            <person name="Alioto T."/>
            <person name="Gomez Garrido J."/>
        </authorList>
    </citation>
    <scope>NUCLEOTIDE SEQUENCE</scope>
    <source>
        <strain evidence="3">A484AB</strain>
    </source>
</reference>
<protein>
    <recommendedName>
        <fullName evidence="1">RNA-dependent RNA polymerase</fullName>
        <ecNumber evidence="1">2.7.7.48</ecNumber>
    </recommendedName>
</protein>
<dbReference type="PANTHER" id="PTHR23079:SF55">
    <property type="entry name" value="RNA-DIRECTED RNA POLYMERASE"/>
    <property type="match status" value="1"/>
</dbReference>
<dbReference type="Proteomes" id="UP001152795">
    <property type="component" value="Unassembled WGS sequence"/>
</dbReference>
<gene>
    <name evidence="3" type="ORF">PACLA_8A061743</name>
</gene>
<name>A0A6S7FU92_PARCT</name>
<dbReference type="InterPro" id="IPR007855">
    <property type="entry name" value="RDRP"/>
</dbReference>
<proteinExistence type="inferred from homology"/>
<evidence type="ECO:0000256" key="1">
    <source>
        <dbReference type="RuleBase" id="RU363098"/>
    </source>
</evidence>
<evidence type="ECO:0000313" key="4">
    <source>
        <dbReference type="Proteomes" id="UP001152795"/>
    </source>
</evidence>
<keyword evidence="1" id="KW-0694">RNA-binding</keyword>
<dbReference type="GO" id="GO:0031380">
    <property type="term" value="C:nuclear RNA-directed RNA polymerase complex"/>
    <property type="evidence" value="ECO:0007669"/>
    <property type="project" value="TreeGrafter"/>
</dbReference>
<keyword evidence="4" id="KW-1185">Reference proteome</keyword>
<organism evidence="3 4">
    <name type="scientific">Paramuricea clavata</name>
    <name type="common">Red gorgonian</name>
    <name type="synonym">Violescent sea-whip</name>
    <dbReference type="NCBI Taxonomy" id="317549"/>
    <lineage>
        <taxon>Eukaryota</taxon>
        <taxon>Metazoa</taxon>
        <taxon>Cnidaria</taxon>
        <taxon>Anthozoa</taxon>
        <taxon>Octocorallia</taxon>
        <taxon>Malacalcyonacea</taxon>
        <taxon>Plexauridae</taxon>
        <taxon>Paramuricea</taxon>
    </lineage>
</organism>
<dbReference type="EMBL" id="CACRXK020000583">
    <property type="protein sequence ID" value="CAB3983165.1"/>
    <property type="molecule type" value="Genomic_DNA"/>
</dbReference>
<comment type="caution">
    <text evidence="3">The sequence shown here is derived from an EMBL/GenBank/DDBJ whole genome shotgun (WGS) entry which is preliminary data.</text>
</comment>
<keyword evidence="1" id="KW-0548">Nucleotidyltransferase</keyword>
<evidence type="ECO:0000259" key="2">
    <source>
        <dbReference type="Pfam" id="PF05183"/>
    </source>
</evidence>
<sequence length="483" mass="54632">MSRLHSKIEKKEIFSSWNFRSPHDTSTANTGIGNESASESGTEIIGKLKQVTKWKRLNRIPIGRHGHQVGIFGNSLVLKIVLPFNENLWDMLRTLGYYERRICFAGIQVRPRLRNMSLISRPPCALLHVICNIVDQKDRTYSKSRGCRIIPTIDRPFPRCVATLMARMGQCFSTSTDTITVVPEETGIEFKDIEDVEIAAADQKYTFSDGVGRISSNVAKKVSILINKKLPPSAFQIRFAGYKGVLTTDPQIPDNQIQLRPSMRKFQSDHRRLEVLQTSRPQAVYLNHQLIMLLSNLGVPDQVFLRHQEKMLDALAYMMTDENEAKQRLTCAIRTGINYKELSDVGVCLTTEPYFRSLLCALYREKIHGLLSKARILLPVTEARLMMGVMDETGLLESGQVFVQHTKMRGEGDEHFVGNIKTVVAGKVVVTRNPCLHPGDVRQLEAVDVPELRHLVDCVVFPSKGARPHPNEMAGNRFDFYID</sequence>
<accession>A0A6S7FU92</accession>
<dbReference type="Pfam" id="PF05183">
    <property type="entry name" value="RdRP"/>
    <property type="match status" value="1"/>
</dbReference>
<feature type="domain" description="RDRP core" evidence="2">
    <location>
        <begin position="159"/>
        <end position="476"/>
    </location>
</feature>
<keyword evidence="1" id="KW-0808">Transferase</keyword>